<proteinExistence type="inferred from homology"/>
<comment type="caution">
    <text evidence="10">The sequence shown here is derived from an EMBL/GenBank/DDBJ whole genome shotgun (WGS) entry which is preliminary data.</text>
</comment>
<reference evidence="10 11" key="1">
    <citation type="submission" date="2018-06" db="EMBL/GenBank/DDBJ databases">
        <title>Chryseolinea flavus sp. nov., a member of the phylum Bacteroidetes isolated from soil.</title>
        <authorList>
            <person name="Li Y."/>
            <person name="Wang J."/>
        </authorList>
    </citation>
    <scope>NUCLEOTIDE SEQUENCE [LARGE SCALE GENOMIC DNA]</scope>
    <source>
        <strain evidence="10 11">SDU1-6</strain>
    </source>
</reference>
<organism evidence="10 11">
    <name type="scientific">Pseudochryseolinea flava</name>
    <dbReference type="NCBI Taxonomy" id="2059302"/>
    <lineage>
        <taxon>Bacteria</taxon>
        <taxon>Pseudomonadati</taxon>
        <taxon>Bacteroidota</taxon>
        <taxon>Cytophagia</taxon>
        <taxon>Cytophagales</taxon>
        <taxon>Fulvivirgaceae</taxon>
        <taxon>Pseudochryseolinea</taxon>
    </lineage>
</organism>
<dbReference type="EMBL" id="QMFY01000006">
    <property type="protein sequence ID" value="RAW00671.1"/>
    <property type="molecule type" value="Genomic_DNA"/>
</dbReference>
<feature type="signal peptide" evidence="8">
    <location>
        <begin position="1"/>
        <end position="20"/>
    </location>
</feature>
<dbReference type="Gene3D" id="2.40.170.20">
    <property type="entry name" value="TonB-dependent receptor, beta-barrel domain"/>
    <property type="match status" value="1"/>
</dbReference>
<evidence type="ECO:0000256" key="4">
    <source>
        <dbReference type="ARBA" id="ARBA00022692"/>
    </source>
</evidence>
<gene>
    <name evidence="10" type="ORF">DQQ10_13865</name>
</gene>
<keyword evidence="11" id="KW-1185">Reference proteome</keyword>
<feature type="domain" description="TonB-dependent receptor plug" evidence="9">
    <location>
        <begin position="117"/>
        <end position="222"/>
    </location>
</feature>
<dbReference type="Pfam" id="PF13715">
    <property type="entry name" value="CarbopepD_reg_2"/>
    <property type="match status" value="1"/>
</dbReference>
<keyword evidence="3 7" id="KW-1134">Transmembrane beta strand</keyword>
<evidence type="ECO:0000256" key="7">
    <source>
        <dbReference type="PROSITE-ProRule" id="PRU01360"/>
    </source>
</evidence>
<dbReference type="NCBIfam" id="TIGR04057">
    <property type="entry name" value="SusC_RagA_signa"/>
    <property type="match status" value="1"/>
</dbReference>
<feature type="chain" id="PRO_5016933085" evidence="8">
    <location>
        <begin position="21"/>
        <end position="1011"/>
    </location>
</feature>
<evidence type="ECO:0000313" key="10">
    <source>
        <dbReference type="EMBL" id="RAW00671.1"/>
    </source>
</evidence>
<sequence>MKLMVRFLLFILFGMTIFHAHSQSRRITGSVKDGQDGSPIPGANVVVQGTSKGTTTDLDGNFAIDLSDTESVLNFSFVGYKTSTVEVGDRTVVDVTLEADITMLADVVVVGYGIQKKTDITGATASVKGEELSKQPVLTATQAMQGKVAGVQIISSGQPGTSPQVRIRGLSTALGGTTTLFVVDGVLTDDISNINTADIVSMDVLKDASSAAIYGSRGANGVIIITTRQGKAGAFKINYNNNIGIRQASNLVEMANAEEYRNYVQAATGEIVPQSDYDTDWYDTILRTALQQSHNISLSGGTDKSTFLINAGYLEDEGIVIGNEFKRLTLRLNSDYKINDKVTLGLQSSYGSSENQNGFNNIDIDAFGNIGAVYNNAYRASPTIASKVGGRYGNTSAFQNVGNPLLDVSNNRVKVLENRLQGSSFLEVKPTSWLSLRTSIGADWKNSLNRVYAYEFRADENTFLIAGGNQLNPLSRLNVKQIQSFRWVWDNTATITKSFDKHAFTLLIGTTAEKYKQHWISALRKDVPPDENLWYINVGDANTSQNDGKGEAWSRNSYLARLNYAFDEKYLLTATIRTDGSSRLPGKNRWQQYPSFGVGWIASREAFMLDQNIFDLLKLRASYGKVGNDQVPTDAYTSIVTLNTPYAFNGSVSPATNGAQLKQLIDPNLTWESTTEYDVALEFEMLNSRLSGEVNYYNKKVDNALIKVPIFNTIGDDDNAIITNVASIQNKGVEVVLNWKGEINTKLSYTIGANATFNKNEVVALNGGQAIWGGSVGAAQGFTTYTDNGQPVGSFYVLKVLGVFNTDAEVNAYVNDEGEKIQPTAKPGTFKYLDKNGDGTIDDSDRVFAGSYQPKAYFGLNLGVNYKNWDFALSIYGNVGNEVYNGKKGVRIDGKDNIERDMVYNRWTSGSRSQTEPAANTGNLLASDYFIESGSFARINNLTIGYTLRPTLLERVRINSLRVFVMSQNLLTYKKYSGFTAELPGDPTNSGIELSAYPTTRTISAGVNISF</sequence>
<evidence type="ECO:0000256" key="5">
    <source>
        <dbReference type="ARBA" id="ARBA00023136"/>
    </source>
</evidence>
<evidence type="ECO:0000256" key="1">
    <source>
        <dbReference type="ARBA" id="ARBA00004571"/>
    </source>
</evidence>
<evidence type="ECO:0000313" key="11">
    <source>
        <dbReference type="Proteomes" id="UP000251889"/>
    </source>
</evidence>
<protein>
    <submittedName>
        <fullName evidence="10">TonB-dependent receptor</fullName>
    </submittedName>
</protein>
<keyword evidence="2 7" id="KW-0813">Transport</keyword>
<dbReference type="AlphaFoldDB" id="A0A364Y1F3"/>
<dbReference type="NCBIfam" id="TIGR04056">
    <property type="entry name" value="OMP_RagA_SusC"/>
    <property type="match status" value="1"/>
</dbReference>
<dbReference type="PROSITE" id="PS52016">
    <property type="entry name" value="TONB_DEPENDENT_REC_3"/>
    <property type="match status" value="1"/>
</dbReference>
<evidence type="ECO:0000256" key="2">
    <source>
        <dbReference type="ARBA" id="ARBA00022448"/>
    </source>
</evidence>
<dbReference type="InterPro" id="IPR023997">
    <property type="entry name" value="TonB-dep_OMP_SusC/RagA_CS"/>
</dbReference>
<evidence type="ECO:0000256" key="6">
    <source>
        <dbReference type="ARBA" id="ARBA00023237"/>
    </source>
</evidence>
<comment type="similarity">
    <text evidence="7">Belongs to the TonB-dependent receptor family.</text>
</comment>
<dbReference type="GO" id="GO:0009279">
    <property type="term" value="C:cell outer membrane"/>
    <property type="evidence" value="ECO:0007669"/>
    <property type="project" value="UniProtKB-SubCell"/>
</dbReference>
<comment type="subcellular location">
    <subcellularLocation>
        <location evidence="1 7">Cell outer membrane</location>
        <topology evidence="1 7">Multi-pass membrane protein</topology>
    </subcellularLocation>
</comment>
<name>A0A364Y1F3_9BACT</name>
<accession>A0A364Y1F3</accession>
<dbReference type="InterPro" id="IPR036942">
    <property type="entry name" value="Beta-barrel_TonB_sf"/>
</dbReference>
<dbReference type="Proteomes" id="UP000251889">
    <property type="component" value="Unassembled WGS sequence"/>
</dbReference>
<dbReference type="InterPro" id="IPR023996">
    <property type="entry name" value="TonB-dep_OMP_SusC/RagA"/>
</dbReference>
<dbReference type="InterPro" id="IPR012910">
    <property type="entry name" value="Plug_dom"/>
</dbReference>
<dbReference type="InterPro" id="IPR037066">
    <property type="entry name" value="Plug_dom_sf"/>
</dbReference>
<keyword evidence="10" id="KW-0675">Receptor</keyword>
<evidence type="ECO:0000256" key="3">
    <source>
        <dbReference type="ARBA" id="ARBA00022452"/>
    </source>
</evidence>
<evidence type="ECO:0000259" key="9">
    <source>
        <dbReference type="Pfam" id="PF07715"/>
    </source>
</evidence>
<keyword evidence="5 7" id="KW-0472">Membrane</keyword>
<keyword evidence="6 7" id="KW-0998">Cell outer membrane</keyword>
<dbReference type="Gene3D" id="2.170.130.10">
    <property type="entry name" value="TonB-dependent receptor, plug domain"/>
    <property type="match status" value="1"/>
</dbReference>
<dbReference type="Gene3D" id="2.60.40.1120">
    <property type="entry name" value="Carboxypeptidase-like, regulatory domain"/>
    <property type="match status" value="1"/>
</dbReference>
<keyword evidence="4 7" id="KW-0812">Transmembrane</keyword>
<dbReference type="InterPro" id="IPR008969">
    <property type="entry name" value="CarboxyPept-like_regulatory"/>
</dbReference>
<dbReference type="SUPFAM" id="SSF56935">
    <property type="entry name" value="Porins"/>
    <property type="match status" value="1"/>
</dbReference>
<dbReference type="InterPro" id="IPR039426">
    <property type="entry name" value="TonB-dep_rcpt-like"/>
</dbReference>
<keyword evidence="8" id="KW-0732">Signal</keyword>
<evidence type="ECO:0000256" key="8">
    <source>
        <dbReference type="SAM" id="SignalP"/>
    </source>
</evidence>
<dbReference type="SUPFAM" id="SSF49464">
    <property type="entry name" value="Carboxypeptidase regulatory domain-like"/>
    <property type="match status" value="1"/>
</dbReference>
<dbReference type="Pfam" id="PF07715">
    <property type="entry name" value="Plug"/>
    <property type="match status" value="1"/>
</dbReference>